<dbReference type="PANTHER" id="PTHR45528">
    <property type="entry name" value="SENSOR HISTIDINE KINASE CPXA"/>
    <property type="match status" value="1"/>
</dbReference>
<evidence type="ECO:0000256" key="9">
    <source>
        <dbReference type="ARBA" id="ARBA00022777"/>
    </source>
</evidence>
<evidence type="ECO:0000313" key="18">
    <source>
        <dbReference type="Proteomes" id="UP000823638"/>
    </source>
</evidence>
<dbReference type="PRINTS" id="PR00344">
    <property type="entry name" value="BCTRLSENSOR"/>
</dbReference>
<comment type="caution">
    <text evidence="17">The sequence shown here is derived from an EMBL/GenBank/DDBJ whole genome shotgun (WGS) entry which is preliminary data.</text>
</comment>
<gene>
    <name evidence="17" type="ORF">IAA81_01565</name>
</gene>
<keyword evidence="13 14" id="KW-0472">Membrane</keyword>
<evidence type="ECO:0000256" key="13">
    <source>
        <dbReference type="ARBA" id="ARBA00023136"/>
    </source>
</evidence>
<dbReference type="Gene3D" id="3.30.565.10">
    <property type="entry name" value="Histidine kinase-like ATPase, C-terminal domain"/>
    <property type="match status" value="1"/>
</dbReference>
<evidence type="ECO:0000256" key="12">
    <source>
        <dbReference type="ARBA" id="ARBA00023012"/>
    </source>
</evidence>
<keyword evidence="7 14" id="KW-0812">Transmembrane</keyword>
<dbReference type="Pfam" id="PF02518">
    <property type="entry name" value="HATPase_c"/>
    <property type="match status" value="1"/>
</dbReference>
<keyword evidence="11 14" id="KW-1133">Transmembrane helix</keyword>
<dbReference type="PROSITE" id="PS50109">
    <property type="entry name" value="HIS_KIN"/>
    <property type="match status" value="1"/>
</dbReference>
<dbReference type="SUPFAM" id="SSF47384">
    <property type="entry name" value="Homodimeric domain of signal transducing histidine kinase"/>
    <property type="match status" value="1"/>
</dbReference>
<keyword evidence="6" id="KW-0808">Transferase</keyword>
<dbReference type="Pfam" id="PF00512">
    <property type="entry name" value="HisKA"/>
    <property type="match status" value="1"/>
</dbReference>
<reference evidence="17" key="1">
    <citation type="submission" date="2020-10" db="EMBL/GenBank/DDBJ databases">
        <authorList>
            <person name="Gilroy R."/>
        </authorList>
    </citation>
    <scope>NUCLEOTIDE SEQUENCE</scope>
    <source>
        <strain evidence="17">10532</strain>
    </source>
</reference>
<comment type="subcellular location">
    <subcellularLocation>
        <location evidence="2">Cell membrane</location>
        <topology evidence="2">Multi-pass membrane protein</topology>
    </subcellularLocation>
</comment>
<dbReference type="EMBL" id="JADIMM010000023">
    <property type="protein sequence ID" value="MBO8456898.1"/>
    <property type="molecule type" value="Genomic_DNA"/>
</dbReference>
<evidence type="ECO:0000259" key="15">
    <source>
        <dbReference type="PROSITE" id="PS50109"/>
    </source>
</evidence>
<dbReference type="InterPro" id="IPR003594">
    <property type="entry name" value="HATPase_dom"/>
</dbReference>
<evidence type="ECO:0000256" key="11">
    <source>
        <dbReference type="ARBA" id="ARBA00022989"/>
    </source>
</evidence>
<evidence type="ECO:0000256" key="8">
    <source>
        <dbReference type="ARBA" id="ARBA00022741"/>
    </source>
</evidence>
<dbReference type="SUPFAM" id="SSF55874">
    <property type="entry name" value="ATPase domain of HSP90 chaperone/DNA topoisomerase II/histidine kinase"/>
    <property type="match status" value="1"/>
</dbReference>
<keyword evidence="4" id="KW-1003">Cell membrane</keyword>
<dbReference type="AlphaFoldDB" id="A0A9D9HN31"/>
<keyword evidence="12" id="KW-0902">Two-component regulatory system</keyword>
<dbReference type="Proteomes" id="UP000823638">
    <property type="component" value="Unassembled WGS sequence"/>
</dbReference>
<evidence type="ECO:0000256" key="1">
    <source>
        <dbReference type="ARBA" id="ARBA00000085"/>
    </source>
</evidence>
<dbReference type="InterPro" id="IPR005467">
    <property type="entry name" value="His_kinase_dom"/>
</dbReference>
<proteinExistence type="predicted"/>
<dbReference type="PROSITE" id="PS50885">
    <property type="entry name" value="HAMP"/>
    <property type="match status" value="1"/>
</dbReference>
<dbReference type="InterPro" id="IPR050398">
    <property type="entry name" value="HssS/ArlS-like"/>
</dbReference>
<name>A0A9D9HN31_9SPIR</name>
<evidence type="ECO:0000256" key="10">
    <source>
        <dbReference type="ARBA" id="ARBA00022840"/>
    </source>
</evidence>
<feature type="domain" description="HAMP" evidence="16">
    <location>
        <begin position="176"/>
        <end position="228"/>
    </location>
</feature>
<keyword evidence="10" id="KW-0067">ATP-binding</keyword>
<keyword evidence="9 17" id="KW-0418">Kinase</keyword>
<keyword evidence="5" id="KW-0597">Phosphoprotein</keyword>
<keyword evidence="8" id="KW-0547">Nucleotide-binding</keyword>
<protein>
    <recommendedName>
        <fullName evidence="3">histidine kinase</fullName>
        <ecNumber evidence="3">2.7.13.3</ecNumber>
    </recommendedName>
</protein>
<dbReference type="InterPro" id="IPR003660">
    <property type="entry name" value="HAMP_dom"/>
</dbReference>
<dbReference type="CDD" id="cd06225">
    <property type="entry name" value="HAMP"/>
    <property type="match status" value="1"/>
</dbReference>
<feature type="domain" description="Histidine kinase" evidence="15">
    <location>
        <begin position="236"/>
        <end position="453"/>
    </location>
</feature>
<dbReference type="PANTHER" id="PTHR45528:SF1">
    <property type="entry name" value="SENSOR HISTIDINE KINASE CPXA"/>
    <property type="match status" value="1"/>
</dbReference>
<sequence length="462" mass="52260">MKIKSQVYLLLTGILLIPVLFFVFIAFMRYFDSPERIFIPTYEEVAVDGKSGEISSEEWGKVRRFLERLPKNIEWAVIDRKNNENNVVFSIIPNLVPGTFISNEGIIKLFLVTREQYAYQIDFPLQDSENSLMVVTRFSKDHKKTPKFFKDLFFGGGIVLIIMFAFCAVMVFLIVKSLTKSVTALEEATRRITQGEFGLKIDIKGSNEITSLSSSLEKMRTALMEGQLRKSRFIMGISHDLRTPLALIKGYTEAISDGMVEDPKLMNSSLEIIRQKSQQLDDMIEDLISFVKLDTEEWRKNIKPLNGAKIFNDYFNRLYSDGLLLGRRITGKITLPDDLVILCDEKVLLRVLENLTGNALRYTKEGGFVDFSVSLYEGEVCVSIADNGVGISQEEMPFIFDLFYRGSNSRREEGSGLGLAVVKSILDSLGWKIEVFSQKGEGSCFIVRIPPGENIKEPVSGS</sequence>
<dbReference type="InterPro" id="IPR004358">
    <property type="entry name" value="Sig_transdc_His_kin-like_C"/>
</dbReference>
<dbReference type="SUPFAM" id="SSF158472">
    <property type="entry name" value="HAMP domain-like"/>
    <property type="match status" value="1"/>
</dbReference>
<feature type="transmembrane region" description="Helical" evidence="14">
    <location>
        <begin position="152"/>
        <end position="175"/>
    </location>
</feature>
<dbReference type="Gene3D" id="1.10.287.130">
    <property type="match status" value="1"/>
</dbReference>
<comment type="catalytic activity">
    <reaction evidence="1">
        <text>ATP + protein L-histidine = ADP + protein N-phospho-L-histidine.</text>
        <dbReference type="EC" id="2.7.13.3"/>
    </reaction>
</comment>
<evidence type="ECO:0000313" key="17">
    <source>
        <dbReference type="EMBL" id="MBO8456898.1"/>
    </source>
</evidence>
<dbReference type="GO" id="GO:0000155">
    <property type="term" value="F:phosphorelay sensor kinase activity"/>
    <property type="evidence" value="ECO:0007669"/>
    <property type="project" value="InterPro"/>
</dbReference>
<dbReference type="SMART" id="SM00304">
    <property type="entry name" value="HAMP"/>
    <property type="match status" value="1"/>
</dbReference>
<evidence type="ECO:0000259" key="16">
    <source>
        <dbReference type="PROSITE" id="PS50885"/>
    </source>
</evidence>
<dbReference type="InterPro" id="IPR036890">
    <property type="entry name" value="HATPase_C_sf"/>
</dbReference>
<reference evidence="17" key="2">
    <citation type="journal article" date="2021" name="PeerJ">
        <title>Extensive microbial diversity within the chicken gut microbiome revealed by metagenomics and culture.</title>
        <authorList>
            <person name="Gilroy R."/>
            <person name="Ravi A."/>
            <person name="Getino M."/>
            <person name="Pursley I."/>
            <person name="Horton D.L."/>
            <person name="Alikhan N.F."/>
            <person name="Baker D."/>
            <person name="Gharbi K."/>
            <person name="Hall N."/>
            <person name="Watson M."/>
            <person name="Adriaenssens E.M."/>
            <person name="Foster-Nyarko E."/>
            <person name="Jarju S."/>
            <person name="Secka A."/>
            <person name="Antonio M."/>
            <person name="Oren A."/>
            <person name="Chaudhuri R.R."/>
            <person name="La Ragione R."/>
            <person name="Hildebrand F."/>
            <person name="Pallen M.J."/>
        </authorList>
    </citation>
    <scope>NUCLEOTIDE SEQUENCE</scope>
    <source>
        <strain evidence="17">10532</strain>
    </source>
</reference>
<dbReference type="GO" id="GO:0005524">
    <property type="term" value="F:ATP binding"/>
    <property type="evidence" value="ECO:0007669"/>
    <property type="project" value="UniProtKB-KW"/>
</dbReference>
<evidence type="ECO:0000256" key="2">
    <source>
        <dbReference type="ARBA" id="ARBA00004651"/>
    </source>
</evidence>
<accession>A0A9D9HN31</accession>
<feature type="transmembrane region" description="Helical" evidence="14">
    <location>
        <begin position="6"/>
        <end position="27"/>
    </location>
</feature>
<dbReference type="InterPro" id="IPR003661">
    <property type="entry name" value="HisK_dim/P_dom"/>
</dbReference>
<dbReference type="SMART" id="SM00388">
    <property type="entry name" value="HisKA"/>
    <property type="match status" value="1"/>
</dbReference>
<organism evidence="17 18">
    <name type="scientific">Candidatus Gallitreponema excrementavium</name>
    <dbReference type="NCBI Taxonomy" id="2840840"/>
    <lineage>
        <taxon>Bacteria</taxon>
        <taxon>Pseudomonadati</taxon>
        <taxon>Spirochaetota</taxon>
        <taxon>Spirochaetia</taxon>
        <taxon>Spirochaetales</taxon>
        <taxon>Candidatus Gallitreponema</taxon>
    </lineage>
</organism>
<dbReference type="InterPro" id="IPR036097">
    <property type="entry name" value="HisK_dim/P_sf"/>
</dbReference>
<evidence type="ECO:0000256" key="4">
    <source>
        <dbReference type="ARBA" id="ARBA00022475"/>
    </source>
</evidence>
<evidence type="ECO:0000256" key="7">
    <source>
        <dbReference type="ARBA" id="ARBA00022692"/>
    </source>
</evidence>
<evidence type="ECO:0000256" key="14">
    <source>
        <dbReference type="SAM" id="Phobius"/>
    </source>
</evidence>
<dbReference type="GO" id="GO:0005886">
    <property type="term" value="C:plasma membrane"/>
    <property type="evidence" value="ECO:0007669"/>
    <property type="project" value="UniProtKB-SubCell"/>
</dbReference>
<dbReference type="Gene3D" id="6.10.340.10">
    <property type="match status" value="1"/>
</dbReference>
<dbReference type="CDD" id="cd00075">
    <property type="entry name" value="HATPase"/>
    <property type="match status" value="1"/>
</dbReference>
<evidence type="ECO:0000256" key="5">
    <source>
        <dbReference type="ARBA" id="ARBA00022553"/>
    </source>
</evidence>
<dbReference type="Pfam" id="PF00672">
    <property type="entry name" value="HAMP"/>
    <property type="match status" value="1"/>
</dbReference>
<dbReference type="EC" id="2.7.13.3" evidence="3"/>
<dbReference type="SMART" id="SM00387">
    <property type="entry name" value="HATPase_c"/>
    <property type="match status" value="1"/>
</dbReference>
<evidence type="ECO:0000256" key="6">
    <source>
        <dbReference type="ARBA" id="ARBA00022679"/>
    </source>
</evidence>
<evidence type="ECO:0000256" key="3">
    <source>
        <dbReference type="ARBA" id="ARBA00012438"/>
    </source>
</evidence>
<dbReference type="CDD" id="cd00082">
    <property type="entry name" value="HisKA"/>
    <property type="match status" value="1"/>
</dbReference>